<dbReference type="OrthoDB" id="2420947at2759"/>
<evidence type="ECO:0000256" key="1">
    <source>
        <dbReference type="SAM" id="MobiDB-lite"/>
    </source>
</evidence>
<comment type="caution">
    <text evidence="2">The sequence shown here is derived from an EMBL/GenBank/DDBJ whole genome shotgun (WGS) entry which is preliminary data.</text>
</comment>
<evidence type="ECO:0000313" key="3">
    <source>
        <dbReference type="Proteomes" id="UP001153618"/>
    </source>
</evidence>
<dbReference type="EMBL" id="CAJVOS010000017">
    <property type="protein sequence ID" value="CAG8062321.1"/>
    <property type="molecule type" value="Genomic_DNA"/>
</dbReference>
<proteinExistence type="predicted"/>
<organism evidence="2 3">
    <name type="scientific">Penicillium olsonii</name>
    <dbReference type="NCBI Taxonomy" id="99116"/>
    <lineage>
        <taxon>Eukaryota</taxon>
        <taxon>Fungi</taxon>
        <taxon>Dikarya</taxon>
        <taxon>Ascomycota</taxon>
        <taxon>Pezizomycotina</taxon>
        <taxon>Eurotiomycetes</taxon>
        <taxon>Eurotiomycetidae</taxon>
        <taxon>Eurotiales</taxon>
        <taxon>Aspergillaceae</taxon>
        <taxon>Penicillium</taxon>
    </lineage>
</organism>
<dbReference type="Proteomes" id="UP001153618">
    <property type="component" value="Unassembled WGS sequence"/>
</dbReference>
<dbReference type="Pfam" id="PF13094">
    <property type="entry name" value="CENP-Q"/>
    <property type="match status" value="1"/>
</dbReference>
<accession>A0A9W4MRX7</accession>
<feature type="compositionally biased region" description="Basic and acidic residues" evidence="1">
    <location>
        <begin position="170"/>
        <end position="190"/>
    </location>
</feature>
<gene>
    <name evidence="2" type="ORF">POLS_LOCUS3577</name>
</gene>
<evidence type="ECO:0008006" key="4">
    <source>
        <dbReference type="Google" id="ProtNLM"/>
    </source>
</evidence>
<keyword evidence="3" id="KW-1185">Reference proteome</keyword>
<reference evidence="2" key="1">
    <citation type="submission" date="2021-07" db="EMBL/GenBank/DDBJ databases">
        <authorList>
            <person name="Branca A.L. A."/>
        </authorList>
    </citation>
    <scope>NUCLEOTIDE SEQUENCE</scope>
</reference>
<name>A0A9W4MRX7_PENOL</name>
<sequence>MVPTALFLPCERDASPTLNPRTSTYAMPKRKHEDVPEGYAYLKPQVRRVPEKTIKSKWAPLPEPVQENVREMFHSLERPVIMRNQNERKRIEAQGAVQAVVRNLNKRLPRMPFPPVTKDSNFDYESALNEHRLLEANLATMNDSVDLLKAEIAKEEALLASETKALQEMDKNARRAEAERKRQTKNEHPMLRQLDALSRAESSASSDFTLLGAKESQSTLDALDDDPEVLRLMKQLNGHLQSMQSNTAPFSDLGDAITRSQAALDLYSMTND</sequence>
<evidence type="ECO:0000313" key="2">
    <source>
        <dbReference type="EMBL" id="CAG8062321.1"/>
    </source>
</evidence>
<dbReference type="InterPro" id="IPR025212">
    <property type="entry name" value="CAD_CENP-Q"/>
</dbReference>
<feature type="region of interest" description="Disordered" evidence="1">
    <location>
        <begin position="170"/>
        <end position="191"/>
    </location>
</feature>
<dbReference type="AlphaFoldDB" id="A0A9W4MRX7"/>
<protein>
    <recommendedName>
        <fullName evidence="4">Kinetochore protein fta7</fullName>
    </recommendedName>
</protein>